<comment type="caution">
    <text evidence="2">The sequence shown here is derived from an EMBL/GenBank/DDBJ whole genome shotgun (WGS) entry which is preliminary data.</text>
</comment>
<dbReference type="RefSeq" id="WP_290286047.1">
    <property type="nucleotide sequence ID" value="NZ_JAUFQN010000019.1"/>
</dbReference>
<name>A0ABV5GCF4_9FLAO</name>
<dbReference type="Proteomes" id="UP001589576">
    <property type="component" value="Unassembled WGS sequence"/>
</dbReference>
<keyword evidence="1" id="KW-0472">Membrane</keyword>
<evidence type="ECO:0000256" key="1">
    <source>
        <dbReference type="SAM" id="Phobius"/>
    </source>
</evidence>
<evidence type="ECO:0000313" key="2">
    <source>
        <dbReference type="EMBL" id="MFB9088791.1"/>
    </source>
</evidence>
<proteinExistence type="predicted"/>
<evidence type="ECO:0000313" key="3">
    <source>
        <dbReference type="Proteomes" id="UP001589576"/>
    </source>
</evidence>
<keyword evidence="1" id="KW-0812">Transmembrane</keyword>
<feature type="transmembrane region" description="Helical" evidence="1">
    <location>
        <begin position="92"/>
        <end position="111"/>
    </location>
</feature>
<gene>
    <name evidence="2" type="ORF">ACFFUU_04180</name>
</gene>
<dbReference type="EMBL" id="JBHMFB010000010">
    <property type="protein sequence ID" value="MFB9088791.1"/>
    <property type="molecule type" value="Genomic_DNA"/>
</dbReference>
<protein>
    <submittedName>
        <fullName evidence="2">Uncharacterized protein</fullName>
    </submittedName>
</protein>
<accession>A0ABV5GCF4</accession>
<reference evidence="2 3" key="1">
    <citation type="submission" date="2024-09" db="EMBL/GenBank/DDBJ databases">
        <authorList>
            <person name="Sun Q."/>
            <person name="Mori K."/>
        </authorList>
    </citation>
    <scope>NUCLEOTIDE SEQUENCE [LARGE SCALE GENOMIC DNA]</scope>
    <source>
        <strain evidence="2 3">CECT 8460</strain>
    </source>
</reference>
<feature type="transmembrane region" description="Helical" evidence="1">
    <location>
        <begin position="117"/>
        <end position="135"/>
    </location>
</feature>
<sequence length="154" mass="17397">MNIIELKKLQVISIDIKLKEYYSQFEELLKELEKKNLPQNTLALINNNIELINSSELTGIQLRKLIKQQQTAILKYVEKTHKIVPKSYYQTLWLLLGITAFGLPIGTIIGLSLHNMGLLGLGLPIGMGIGILIGFKMDKKALNEGRQLNLTLKQ</sequence>
<organism evidence="2 3">
    <name type="scientific">Flavobacterium paronense</name>
    <dbReference type="NCBI Taxonomy" id="1392775"/>
    <lineage>
        <taxon>Bacteria</taxon>
        <taxon>Pseudomonadati</taxon>
        <taxon>Bacteroidota</taxon>
        <taxon>Flavobacteriia</taxon>
        <taxon>Flavobacteriales</taxon>
        <taxon>Flavobacteriaceae</taxon>
        <taxon>Flavobacterium</taxon>
    </lineage>
</organism>
<keyword evidence="1" id="KW-1133">Transmembrane helix</keyword>
<keyword evidence="3" id="KW-1185">Reference proteome</keyword>